<comment type="subcellular location">
    <subcellularLocation>
        <location evidence="2 15">Cytoplasm</location>
    </subcellularLocation>
</comment>
<keyword evidence="8 15" id="KW-0819">tRNA processing</keyword>
<evidence type="ECO:0000256" key="9">
    <source>
        <dbReference type="ARBA" id="ARBA00022722"/>
    </source>
</evidence>
<keyword evidence="19" id="KW-1185">Reference proteome</keyword>
<evidence type="ECO:0000259" key="17">
    <source>
        <dbReference type="PROSITE" id="PS50142"/>
    </source>
</evidence>
<keyword evidence="5 15" id="KW-0963">Cytoplasm</keyword>
<comment type="function">
    <text evidence="15">Digests double-stranded RNA. Involved in the processing of primary rRNA transcript to yield the immediate precursors to the large and small rRNAs (23S and 16S). Processes some mRNAs, and tRNAs when they are encoded in the rRNA operon. Processes pre-crRNA and tracrRNA of type II CRISPR loci if present in the organism.</text>
</comment>
<comment type="similarity">
    <text evidence="3">Belongs to the ribonuclease III family.</text>
</comment>
<dbReference type="PANTHER" id="PTHR11207:SF0">
    <property type="entry name" value="RIBONUCLEASE 3"/>
    <property type="match status" value="1"/>
</dbReference>
<evidence type="ECO:0000256" key="6">
    <source>
        <dbReference type="ARBA" id="ARBA00022552"/>
    </source>
</evidence>
<dbReference type="AlphaFoldDB" id="U2PA09"/>
<dbReference type="SMART" id="SM00535">
    <property type="entry name" value="RIBOc"/>
    <property type="match status" value="1"/>
</dbReference>
<dbReference type="PANTHER" id="PTHR11207">
    <property type="entry name" value="RIBONUCLEASE III"/>
    <property type="match status" value="1"/>
</dbReference>
<feature type="binding site" evidence="15">
    <location>
        <position position="67"/>
    </location>
    <ligand>
        <name>Mg(2+)</name>
        <dbReference type="ChEBI" id="CHEBI:18420"/>
    </ligand>
</feature>
<dbReference type="GO" id="GO:0006364">
    <property type="term" value="P:rRNA processing"/>
    <property type="evidence" value="ECO:0007669"/>
    <property type="project" value="UniProtKB-UniRule"/>
</dbReference>
<dbReference type="Gene3D" id="1.10.1520.10">
    <property type="entry name" value="Ribonuclease III domain"/>
    <property type="match status" value="1"/>
</dbReference>
<keyword evidence="11 15" id="KW-0255">Endonuclease</keyword>
<feature type="binding site" evidence="15">
    <location>
        <position position="143"/>
    </location>
    <ligand>
        <name>Mg(2+)</name>
        <dbReference type="ChEBI" id="CHEBI:18420"/>
    </ligand>
</feature>
<dbReference type="GO" id="GO:0008033">
    <property type="term" value="P:tRNA processing"/>
    <property type="evidence" value="ECO:0007669"/>
    <property type="project" value="UniProtKB-KW"/>
</dbReference>
<dbReference type="CDD" id="cd00593">
    <property type="entry name" value="RIBOc"/>
    <property type="match status" value="1"/>
</dbReference>
<dbReference type="GO" id="GO:0004525">
    <property type="term" value="F:ribonuclease III activity"/>
    <property type="evidence" value="ECO:0007669"/>
    <property type="project" value="UniProtKB-UniRule"/>
</dbReference>
<evidence type="ECO:0000259" key="16">
    <source>
        <dbReference type="PROSITE" id="PS50137"/>
    </source>
</evidence>
<proteinExistence type="inferred from homology"/>
<evidence type="ECO:0000256" key="10">
    <source>
        <dbReference type="ARBA" id="ARBA00022723"/>
    </source>
</evidence>
<gene>
    <name evidence="15" type="primary">rnc</name>
    <name evidence="18" type="ORF">HMPREF0373_01330</name>
</gene>
<keyword evidence="7 15" id="KW-0507">mRNA processing</keyword>
<sequence length="251" mass="28539">MDAVAVSICLCNSSLFYRRNDMEQLKEFQKKIGYQFQQEGLLRQALTHSSYANEHRMKKLSDNERLEFLGDAVLEIVTSDFLYHEHTDVPEGELTRVRASIVCEQTLAFCTRALNLGDYLFLGKGEDQTGGRKRKSILSDAFEAIIGAIYLDGGFANAKEFIHRFVLNNVEHMQLFYDSKTILQEIVQGDEHSGKLEYVLVEESGPDHNKNYKVEARIGNKSYGCGEGHTKKAAEQEAAYQAILELRKKDK</sequence>
<dbReference type="Gene3D" id="3.30.160.20">
    <property type="match status" value="1"/>
</dbReference>
<dbReference type="NCBIfam" id="TIGR02191">
    <property type="entry name" value="RNaseIII"/>
    <property type="match status" value="1"/>
</dbReference>
<feature type="active site" evidence="15">
    <location>
        <position position="71"/>
    </location>
</feature>
<dbReference type="PROSITE" id="PS50137">
    <property type="entry name" value="DS_RBD"/>
    <property type="match status" value="1"/>
</dbReference>
<dbReference type="InterPro" id="IPR036389">
    <property type="entry name" value="RNase_III_sf"/>
</dbReference>
<keyword evidence="15" id="KW-0699">rRNA-binding</keyword>
<evidence type="ECO:0000313" key="19">
    <source>
        <dbReference type="Proteomes" id="UP000016608"/>
    </source>
</evidence>
<dbReference type="HOGENOM" id="CLU_000907_1_3_9"/>
<dbReference type="Pfam" id="PF14622">
    <property type="entry name" value="Ribonucleas_3_3"/>
    <property type="match status" value="1"/>
</dbReference>
<dbReference type="SUPFAM" id="SSF54768">
    <property type="entry name" value="dsRNA-binding domain-like"/>
    <property type="match status" value="1"/>
</dbReference>
<evidence type="ECO:0000256" key="5">
    <source>
        <dbReference type="ARBA" id="ARBA00022490"/>
    </source>
</evidence>
<feature type="binding site" evidence="15">
    <location>
        <position position="140"/>
    </location>
    <ligand>
        <name>Mg(2+)</name>
        <dbReference type="ChEBI" id="CHEBI:18420"/>
    </ligand>
</feature>
<dbReference type="CDD" id="cd10845">
    <property type="entry name" value="DSRM_RNAse_III_family"/>
    <property type="match status" value="1"/>
</dbReference>
<evidence type="ECO:0000256" key="1">
    <source>
        <dbReference type="ARBA" id="ARBA00000109"/>
    </source>
</evidence>
<dbReference type="InterPro" id="IPR011907">
    <property type="entry name" value="RNase_III"/>
</dbReference>
<feature type="active site" evidence="15">
    <location>
        <position position="143"/>
    </location>
</feature>
<dbReference type="GO" id="GO:0019843">
    <property type="term" value="F:rRNA binding"/>
    <property type="evidence" value="ECO:0007669"/>
    <property type="project" value="UniProtKB-KW"/>
</dbReference>
<dbReference type="FunFam" id="1.10.1520.10:FF:000001">
    <property type="entry name" value="Ribonuclease 3"/>
    <property type="match status" value="1"/>
</dbReference>
<evidence type="ECO:0000256" key="11">
    <source>
        <dbReference type="ARBA" id="ARBA00022759"/>
    </source>
</evidence>
<dbReference type="eggNOG" id="COG0571">
    <property type="taxonomic scope" value="Bacteria"/>
</dbReference>
<dbReference type="PROSITE" id="PS00517">
    <property type="entry name" value="RNASE_3_1"/>
    <property type="match status" value="1"/>
</dbReference>
<dbReference type="SUPFAM" id="SSF69065">
    <property type="entry name" value="RNase III domain-like"/>
    <property type="match status" value="1"/>
</dbReference>
<dbReference type="EC" id="3.1.26.3" evidence="15"/>
<name>U2PA09_EUBRA</name>
<evidence type="ECO:0000256" key="3">
    <source>
        <dbReference type="ARBA" id="ARBA00010183"/>
    </source>
</evidence>
<dbReference type="Proteomes" id="UP000016608">
    <property type="component" value="Unassembled WGS sequence"/>
</dbReference>
<dbReference type="SMART" id="SM00358">
    <property type="entry name" value="DSRM"/>
    <property type="match status" value="1"/>
</dbReference>
<comment type="catalytic activity">
    <reaction evidence="1 15">
        <text>Endonucleolytic cleavage to 5'-phosphomonoester.</text>
        <dbReference type="EC" id="3.1.26.3"/>
    </reaction>
</comment>
<keyword evidence="12 15" id="KW-0378">Hydrolase</keyword>
<dbReference type="InterPro" id="IPR014720">
    <property type="entry name" value="dsRBD_dom"/>
</dbReference>
<reference evidence="18 19" key="1">
    <citation type="submission" date="2013-06" db="EMBL/GenBank/DDBJ databases">
        <authorList>
            <person name="Weinstock G."/>
            <person name="Sodergren E."/>
            <person name="Lobos E.A."/>
            <person name="Fulton L."/>
            <person name="Fulton R."/>
            <person name="Courtney L."/>
            <person name="Fronick C."/>
            <person name="O'Laughlin M."/>
            <person name="Godfrey J."/>
            <person name="Wilson R.M."/>
            <person name="Miner T."/>
            <person name="Farmer C."/>
            <person name="Delehaunty K."/>
            <person name="Cordes M."/>
            <person name="Minx P."/>
            <person name="Tomlinson C."/>
            <person name="Chen J."/>
            <person name="Wollam A."/>
            <person name="Pepin K.H."/>
            <person name="Bhonagiri V."/>
            <person name="Zhang X."/>
            <person name="Warren W."/>
            <person name="Mitreva M."/>
            <person name="Mardis E.R."/>
            <person name="Wilson R.K."/>
        </authorList>
    </citation>
    <scope>NUCLEOTIDE SEQUENCE [LARGE SCALE GENOMIC DNA]</scope>
    <source>
        <strain evidence="18 19">ATCC 29099</strain>
    </source>
</reference>
<accession>U2PA09</accession>
<organism evidence="18 19">
    <name type="scientific">Eubacterium ramulus ATCC 29099</name>
    <dbReference type="NCBI Taxonomy" id="1256908"/>
    <lineage>
        <taxon>Bacteria</taxon>
        <taxon>Bacillati</taxon>
        <taxon>Bacillota</taxon>
        <taxon>Clostridia</taxon>
        <taxon>Eubacteriales</taxon>
        <taxon>Eubacteriaceae</taxon>
        <taxon>Eubacterium</taxon>
    </lineage>
</organism>
<evidence type="ECO:0000256" key="12">
    <source>
        <dbReference type="ARBA" id="ARBA00022801"/>
    </source>
</evidence>
<evidence type="ECO:0000256" key="4">
    <source>
        <dbReference type="ARBA" id="ARBA00011738"/>
    </source>
</evidence>
<keyword evidence="6 15" id="KW-0698">rRNA processing</keyword>
<keyword evidence="10 15" id="KW-0479">Metal-binding</keyword>
<evidence type="ECO:0000256" key="14">
    <source>
        <dbReference type="ARBA" id="ARBA00022884"/>
    </source>
</evidence>
<evidence type="ECO:0000256" key="13">
    <source>
        <dbReference type="ARBA" id="ARBA00022842"/>
    </source>
</evidence>
<feature type="domain" description="DRBM" evidence="16">
    <location>
        <begin position="178"/>
        <end position="248"/>
    </location>
</feature>
<keyword evidence="13 15" id="KW-0460">Magnesium</keyword>
<dbReference type="Pfam" id="PF00035">
    <property type="entry name" value="dsrm"/>
    <property type="match status" value="1"/>
</dbReference>
<dbReference type="GO" id="GO:0010468">
    <property type="term" value="P:regulation of gene expression"/>
    <property type="evidence" value="ECO:0007669"/>
    <property type="project" value="TreeGrafter"/>
</dbReference>
<dbReference type="EMBL" id="AWVJ01000088">
    <property type="protein sequence ID" value="ERK47355.1"/>
    <property type="molecule type" value="Genomic_DNA"/>
</dbReference>
<dbReference type="FunFam" id="3.30.160.20:FF:000003">
    <property type="entry name" value="Ribonuclease 3"/>
    <property type="match status" value="1"/>
</dbReference>
<dbReference type="GO" id="GO:0046872">
    <property type="term" value="F:metal ion binding"/>
    <property type="evidence" value="ECO:0007669"/>
    <property type="project" value="UniProtKB-KW"/>
</dbReference>
<dbReference type="GO" id="GO:0003725">
    <property type="term" value="F:double-stranded RNA binding"/>
    <property type="evidence" value="ECO:0007669"/>
    <property type="project" value="TreeGrafter"/>
</dbReference>
<feature type="domain" description="RNase III" evidence="17">
    <location>
        <begin position="25"/>
        <end position="154"/>
    </location>
</feature>
<dbReference type="GO" id="GO:0006397">
    <property type="term" value="P:mRNA processing"/>
    <property type="evidence" value="ECO:0007669"/>
    <property type="project" value="UniProtKB-UniRule"/>
</dbReference>
<dbReference type="InterPro" id="IPR000999">
    <property type="entry name" value="RNase_III_dom"/>
</dbReference>
<evidence type="ECO:0000256" key="8">
    <source>
        <dbReference type="ARBA" id="ARBA00022694"/>
    </source>
</evidence>
<dbReference type="HAMAP" id="MF_00104">
    <property type="entry name" value="RNase_III"/>
    <property type="match status" value="1"/>
</dbReference>
<dbReference type="GO" id="GO:0042802">
    <property type="term" value="F:identical protein binding"/>
    <property type="evidence" value="ECO:0007669"/>
    <property type="project" value="UniProtKB-ARBA"/>
</dbReference>
<evidence type="ECO:0000256" key="7">
    <source>
        <dbReference type="ARBA" id="ARBA00022664"/>
    </source>
</evidence>
<dbReference type="GO" id="GO:0005737">
    <property type="term" value="C:cytoplasm"/>
    <property type="evidence" value="ECO:0007669"/>
    <property type="project" value="UniProtKB-SubCell"/>
</dbReference>
<evidence type="ECO:0000256" key="2">
    <source>
        <dbReference type="ARBA" id="ARBA00004496"/>
    </source>
</evidence>
<evidence type="ECO:0000256" key="15">
    <source>
        <dbReference type="HAMAP-Rule" id="MF_00104"/>
    </source>
</evidence>
<keyword evidence="14 15" id="KW-0694">RNA-binding</keyword>
<comment type="subunit">
    <text evidence="4 15">Homodimer.</text>
</comment>
<comment type="cofactor">
    <cofactor evidence="15">
        <name>Mg(2+)</name>
        <dbReference type="ChEBI" id="CHEBI:18420"/>
    </cofactor>
</comment>
<comment type="caution">
    <text evidence="18">The sequence shown here is derived from an EMBL/GenBank/DDBJ whole genome shotgun (WGS) entry which is preliminary data.</text>
</comment>
<dbReference type="PROSITE" id="PS50142">
    <property type="entry name" value="RNASE_3_2"/>
    <property type="match status" value="1"/>
</dbReference>
<protein>
    <recommendedName>
        <fullName evidence="15">Ribonuclease 3</fullName>
        <ecNumber evidence="15">3.1.26.3</ecNumber>
    </recommendedName>
    <alternativeName>
        <fullName evidence="15">Ribonuclease III</fullName>
        <shortName evidence="15">RNase III</shortName>
    </alternativeName>
</protein>
<dbReference type="PATRIC" id="fig|1256908.3.peg.1233"/>
<evidence type="ECO:0000313" key="18">
    <source>
        <dbReference type="EMBL" id="ERK47355.1"/>
    </source>
</evidence>
<keyword evidence="9 15" id="KW-0540">Nuclease</keyword>